<dbReference type="InterPro" id="IPR000515">
    <property type="entry name" value="MetI-like"/>
</dbReference>
<sequence length="298" mass="31638">MSILEKSTPDGTPVEATARGVRRRVRSDADGFSRIVEPAGAALAGLLVLVFVLVPILFDTNTDRVEFAQRLQAPSGAHLFGTDASGRDILARVIEGGRISLTTSLIVIVFAVLLGAVIALICVLAGGVVDTALMRFTDIGLAFPSLILALGIAAAMGPSLQSAVVGVAVTWWPRYARLLRAMLLQTMAKEYVEAAREMGVRLPALVRRHILPDIRGPLLVQVSSDVSSVTLTIAGLSFIGVGAQPPMAEWGAMISAGNRFITSSWWVSVFPGVALALTGLAFGLLGEWIRRREEARVS</sequence>
<dbReference type="Gene3D" id="1.10.3720.10">
    <property type="entry name" value="MetI-like"/>
    <property type="match status" value="1"/>
</dbReference>
<dbReference type="PROSITE" id="PS50928">
    <property type="entry name" value="ABC_TM1"/>
    <property type="match status" value="1"/>
</dbReference>
<comment type="similarity">
    <text evidence="7">Belongs to the binding-protein-dependent transport system permease family.</text>
</comment>
<comment type="subcellular location">
    <subcellularLocation>
        <location evidence="1 7">Cell membrane</location>
        <topology evidence="1 7">Multi-pass membrane protein</topology>
    </subcellularLocation>
</comment>
<accession>A0A7K1FST1</accession>
<evidence type="ECO:0000256" key="4">
    <source>
        <dbReference type="ARBA" id="ARBA00022692"/>
    </source>
</evidence>
<evidence type="ECO:0000256" key="1">
    <source>
        <dbReference type="ARBA" id="ARBA00004651"/>
    </source>
</evidence>
<evidence type="ECO:0000313" key="9">
    <source>
        <dbReference type="EMBL" id="MTD17171.1"/>
    </source>
</evidence>
<dbReference type="SUPFAM" id="SSF161098">
    <property type="entry name" value="MetI-like"/>
    <property type="match status" value="1"/>
</dbReference>
<gene>
    <name evidence="9" type="ORF">GIS00_24870</name>
</gene>
<keyword evidence="3" id="KW-1003">Cell membrane</keyword>
<dbReference type="CDD" id="cd06261">
    <property type="entry name" value="TM_PBP2"/>
    <property type="match status" value="1"/>
</dbReference>
<comment type="caution">
    <text evidence="9">The sequence shown here is derived from an EMBL/GenBank/DDBJ whole genome shotgun (WGS) entry which is preliminary data.</text>
</comment>
<proteinExistence type="inferred from homology"/>
<keyword evidence="5 7" id="KW-1133">Transmembrane helix</keyword>
<organism evidence="9 10">
    <name type="scientific">Nakamurella alba</name>
    <dbReference type="NCBI Taxonomy" id="2665158"/>
    <lineage>
        <taxon>Bacteria</taxon>
        <taxon>Bacillati</taxon>
        <taxon>Actinomycetota</taxon>
        <taxon>Actinomycetes</taxon>
        <taxon>Nakamurellales</taxon>
        <taxon>Nakamurellaceae</taxon>
        <taxon>Nakamurella</taxon>
    </lineage>
</organism>
<dbReference type="RefSeq" id="WP_154771172.1">
    <property type="nucleotide sequence ID" value="NZ_WLYK01000016.1"/>
</dbReference>
<feature type="transmembrane region" description="Helical" evidence="7">
    <location>
        <begin position="146"/>
        <end position="172"/>
    </location>
</feature>
<dbReference type="Pfam" id="PF00528">
    <property type="entry name" value="BPD_transp_1"/>
    <property type="match status" value="1"/>
</dbReference>
<dbReference type="AlphaFoldDB" id="A0A7K1FST1"/>
<keyword evidence="4 7" id="KW-0812">Transmembrane</keyword>
<reference evidence="9 10" key="1">
    <citation type="submission" date="2019-11" db="EMBL/GenBank/DDBJ databases">
        <authorList>
            <person name="Jiang L.-Q."/>
        </authorList>
    </citation>
    <scope>NUCLEOTIDE SEQUENCE [LARGE SCALE GENOMIC DNA]</scope>
    <source>
        <strain evidence="9 10">YIM 132087</strain>
    </source>
</reference>
<dbReference type="Proteomes" id="UP000460221">
    <property type="component" value="Unassembled WGS sequence"/>
</dbReference>
<dbReference type="PANTHER" id="PTHR43386:SF1">
    <property type="entry name" value="D,D-DIPEPTIDE TRANSPORT SYSTEM PERMEASE PROTEIN DDPC-RELATED"/>
    <property type="match status" value="1"/>
</dbReference>
<evidence type="ECO:0000313" key="10">
    <source>
        <dbReference type="Proteomes" id="UP000460221"/>
    </source>
</evidence>
<dbReference type="EMBL" id="WLYK01000016">
    <property type="protein sequence ID" value="MTD17171.1"/>
    <property type="molecule type" value="Genomic_DNA"/>
</dbReference>
<name>A0A7K1FST1_9ACTN</name>
<dbReference type="PANTHER" id="PTHR43386">
    <property type="entry name" value="OLIGOPEPTIDE TRANSPORT SYSTEM PERMEASE PROTEIN APPC"/>
    <property type="match status" value="1"/>
</dbReference>
<dbReference type="InterPro" id="IPR050366">
    <property type="entry name" value="BP-dependent_transpt_permease"/>
</dbReference>
<keyword evidence="10" id="KW-1185">Reference proteome</keyword>
<evidence type="ECO:0000256" key="2">
    <source>
        <dbReference type="ARBA" id="ARBA00022448"/>
    </source>
</evidence>
<dbReference type="GO" id="GO:0005886">
    <property type="term" value="C:plasma membrane"/>
    <property type="evidence" value="ECO:0007669"/>
    <property type="project" value="UniProtKB-SubCell"/>
</dbReference>
<keyword evidence="6 7" id="KW-0472">Membrane</keyword>
<feature type="domain" description="ABC transmembrane type-1" evidence="8">
    <location>
        <begin position="97"/>
        <end position="286"/>
    </location>
</feature>
<evidence type="ECO:0000256" key="5">
    <source>
        <dbReference type="ARBA" id="ARBA00022989"/>
    </source>
</evidence>
<evidence type="ECO:0000256" key="3">
    <source>
        <dbReference type="ARBA" id="ARBA00022475"/>
    </source>
</evidence>
<feature type="transmembrane region" description="Helical" evidence="7">
    <location>
        <begin position="263"/>
        <end position="286"/>
    </location>
</feature>
<dbReference type="GO" id="GO:0055085">
    <property type="term" value="P:transmembrane transport"/>
    <property type="evidence" value="ECO:0007669"/>
    <property type="project" value="InterPro"/>
</dbReference>
<evidence type="ECO:0000256" key="7">
    <source>
        <dbReference type="RuleBase" id="RU363032"/>
    </source>
</evidence>
<keyword evidence="2 7" id="KW-0813">Transport</keyword>
<dbReference type="InterPro" id="IPR035906">
    <property type="entry name" value="MetI-like_sf"/>
</dbReference>
<feature type="transmembrane region" description="Helical" evidence="7">
    <location>
        <begin position="39"/>
        <end position="58"/>
    </location>
</feature>
<feature type="transmembrane region" description="Helical" evidence="7">
    <location>
        <begin position="218"/>
        <end position="243"/>
    </location>
</feature>
<protein>
    <submittedName>
        <fullName evidence="9">ABC transporter permease subunit</fullName>
    </submittedName>
</protein>
<evidence type="ECO:0000259" key="8">
    <source>
        <dbReference type="PROSITE" id="PS50928"/>
    </source>
</evidence>
<evidence type="ECO:0000256" key="6">
    <source>
        <dbReference type="ARBA" id="ARBA00023136"/>
    </source>
</evidence>
<feature type="transmembrane region" description="Helical" evidence="7">
    <location>
        <begin position="105"/>
        <end position="126"/>
    </location>
</feature>